<dbReference type="OrthoDB" id="5840914at2759"/>
<sequence length="234" mass="27655">MWQCQRTPVLLPSIARTYLFRWTHSNVVSKNLGIGNIRKEANIHSLPKKLTRLHRWDDMDEQNWLMIYRDFYASRFIVLTTLTLPVVGLLTSENFLDDIKAGRLKDAFCNTTTIKQMGIFAAFPALAFVLLALLALRLNFIRIHRIYFNKQDQKTFVAVVSRYCLFTQKVPFSRQNIRILESAGHRLWRFFKGSIKINRRTFALIDENFLDMRYLHLLAGRRTEFFRAVKESKF</sequence>
<feature type="transmembrane region" description="Helical" evidence="1">
    <location>
        <begin position="116"/>
        <end position="136"/>
    </location>
</feature>
<evidence type="ECO:0000313" key="3">
    <source>
        <dbReference type="Proteomes" id="UP000276776"/>
    </source>
</evidence>
<evidence type="ECO:0000256" key="1">
    <source>
        <dbReference type="SAM" id="Phobius"/>
    </source>
</evidence>
<name>A0A0N5D8J3_THECL</name>
<dbReference type="STRING" id="103827.A0A0N5D8J3"/>
<keyword evidence="1" id="KW-0812">Transmembrane</keyword>
<dbReference type="AlphaFoldDB" id="A0A0N5D8J3"/>
<reference evidence="2 3" key="2">
    <citation type="submission" date="2018-11" db="EMBL/GenBank/DDBJ databases">
        <authorList>
            <consortium name="Pathogen Informatics"/>
        </authorList>
    </citation>
    <scope>NUCLEOTIDE SEQUENCE [LARGE SCALE GENOMIC DNA]</scope>
</reference>
<reference evidence="4" key="1">
    <citation type="submission" date="2017-02" db="UniProtKB">
        <authorList>
            <consortium name="WormBaseParasite"/>
        </authorList>
    </citation>
    <scope>IDENTIFICATION</scope>
</reference>
<keyword evidence="3" id="KW-1185">Reference proteome</keyword>
<evidence type="ECO:0000313" key="2">
    <source>
        <dbReference type="EMBL" id="VDN07046.1"/>
    </source>
</evidence>
<keyword evidence="1" id="KW-1133">Transmembrane helix</keyword>
<organism evidence="4">
    <name type="scientific">Thelazia callipaeda</name>
    <name type="common">Oriental eyeworm</name>
    <name type="synonym">Parasitic nematode</name>
    <dbReference type="NCBI Taxonomy" id="103827"/>
    <lineage>
        <taxon>Eukaryota</taxon>
        <taxon>Metazoa</taxon>
        <taxon>Ecdysozoa</taxon>
        <taxon>Nematoda</taxon>
        <taxon>Chromadorea</taxon>
        <taxon>Rhabditida</taxon>
        <taxon>Spirurina</taxon>
        <taxon>Spiruromorpha</taxon>
        <taxon>Thelazioidea</taxon>
        <taxon>Thelaziidae</taxon>
        <taxon>Thelazia</taxon>
    </lineage>
</organism>
<dbReference type="EMBL" id="UYYF01004793">
    <property type="protein sequence ID" value="VDN07046.1"/>
    <property type="molecule type" value="Genomic_DNA"/>
</dbReference>
<feature type="transmembrane region" description="Helical" evidence="1">
    <location>
        <begin position="76"/>
        <end position="96"/>
    </location>
</feature>
<protein>
    <submittedName>
        <fullName evidence="4">Transmembrane protein</fullName>
    </submittedName>
</protein>
<accession>A0A0N5D8J3</accession>
<gene>
    <name evidence="2" type="ORF">TCLT_LOCUS9416</name>
</gene>
<proteinExistence type="predicted"/>
<dbReference type="WBParaSite" id="TCLT_0000942701-mRNA-1">
    <property type="protein sequence ID" value="TCLT_0000942701-mRNA-1"/>
    <property type="gene ID" value="TCLT_0000942701"/>
</dbReference>
<keyword evidence="1" id="KW-0472">Membrane</keyword>
<evidence type="ECO:0000313" key="4">
    <source>
        <dbReference type="WBParaSite" id="TCLT_0000942701-mRNA-1"/>
    </source>
</evidence>
<dbReference type="Proteomes" id="UP000276776">
    <property type="component" value="Unassembled WGS sequence"/>
</dbReference>
<dbReference type="OMA" id="AGHQLWS"/>